<name>A0A2Z7BEF0_9LAMI</name>
<proteinExistence type="predicted"/>
<dbReference type="PROSITE" id="PS50157">
    <property type="entry name" value="ZINC_FINGER_C2H2_2"/>
    <property type="match status" value="3"/>
</dbReference>
<dbReference type="SUPFAM" id="SSF57667">
    <property type="entry name" value="beta-beta-alpha zinc fingers"/>
    <property type="match status" value="2"/>
</dbReference>
<accession>A0A2Z7BEF0</accession>
<dbReference type="PANTHER" id="PTHR46326">
    <property type="entry name" value="ZINC FINGER PROTEIN ZAT1-RELATED"/>
    <property type="match status" value="1"/>
</dbReference>
<dbReference type="InterPro" id="IPR013087">
    <property type="entry name" value="Znf_C2H2_type"/>
</dbReference>
<dbReference type="Gene3D" id="3.30.160.60">
    <property type="entry name" value="Classic Zinc Finger"/>
    <property type="match status" value="1"/>
</dbReference>
<evidence type="ECO:0000256" key="2">
    <source>
        <dbReference type="SAM" id="MobiDB-lite"/>
    </source>
</evidence>
<keyword evidence="1" id="KW-0862">Zinc</keyword>
<dbReference type="GO" id="GO:0006355">
    <property type="term" value="P:regulation of DNA-templated transcription"/>
    <property type="evidence" value="ECO:0007669"/>
    <property type="project" value="InterPro"/>
</dbReference>
<feature type="domain" description="C2H2-type" evidence="3">
    <location>
        <begin position="201"/>
        <end position="228"/>
    </location>
</feature>
<dbReference type="OrthoDB" id="9411774at2759"/>
<dbReference type="SMART" id="SM00355">
    <property type="entry name" value="ZnF_C2H2"/>
    <property type="match status" value="3"/>
</dbReference>
<evidence type="ECO:0000313" key="5">
    <source>
        <dbReference type="Proteomes" id="UP000250235"/>
    </source>
</evidence>
<feature type="region of interest" description="Disordered" evidence="2">
    <location>
        <begin position="221"/>
        <end position="249"/>
    </location>
</feature>
<feature type="domain" description="C2H2-type" evidence="3">
    <location>
        <begin position="256"/>
        <end position="278"/>
    </location>
</feature>
<organism evidence="4 5">
    <name type="scientific">Dorcoceras hygrometricum</name>
    <dbReference type="NCBI Taxonomy" id="472368"/>
    <lineage>
        <taxon>Eukaryota</taxon>
        <taxon>Viridiplantae</taxon>
        <taxon>Streptophyta</taxon>
        <taxon>Embryophyta</taxon>
        <taxon>Tracheophyta</taxon>
        <taxon>Spermatophyta</taxon>
        <taxon>Magnoliopsida</taxon>
        <taxon>eudicotyledons</taxon>
        <taxon>Gunneridae</taxon>
        <taxon>Pentapetalae</taxon>
        <taxon>asterids</taxon>
        <taxon>lamiids</taxon>
        <taxon>Lamiales</taxon>
        <taxon>Gesneriaceae</taxon>
        <taxon>Didymocarpoideae</taxon>
        <taxon>Trichosporeae</taxon>
        <taxon>Loxocarpinae</taxon>
        <taxon>Dorcoceras</taxon>
    </lineage>
</organism>
<protein>
    <recommendedName>
        <fullName evidence="3">C2H2-type domain-containing protein</fullName>
    </recommendedName>
</protein>
<dbReference type="GO" id="GO:0008270">
    <property type="term" value="F:zinc ion binding"/>
    <property type="evidence" value="ECO:0007669"/>
    <property type="project" value="UniProtKB-KW"/>
</dbReference>
<sequence length="337" mass="37763">MDRHRCKVCFRNFTNGSALGGHMRSHMKNFYVSEQEKEHNPEKIDDLQSLESYSSISSQYLSSQKDDGIDDEKQLQVDPEFSSVLVQDRESDTDSSKDHSICRRSKRVRDSIRTSEFASFRARSLSGFKKSKFGDHEAKTKCAAITPVEDVAYCLMMLSRDRWEKDENKINLRGERYRFGDDFCGDSDASKVGKNKVRGKYRCETCNKLFRSYQALGGHMASHKKMTSSPSNHESSSEMADSGGGSAAGVEEEKVHECPFCERVFSSGQALGGHKRSHFVRGGGISRTNMVRPVVSTPDESISRNGKHLKLDLNLPAPVQGDEDEMSQIAVSSVFDP</sequence>
<dbReference type="PROSITE" id="PS00028">
    <property type="entry name" value="ZINC_FINGER_C2H2_1"/>
    <property type="match status" value="3"/>
</dbReference>
<feature type="compositionally biased region" description="Low complexity" evidence="2">
    <location>
        <begin position="228"/>
        <end position="241"/>
    </location>
</feature>
<evidence type="ECO:0000259" key="3">
    <source>
        <dbReference type="PROSITE" id="PS50157"/>
    </source>
</evidence>
<reference evidence="4 5" key="1">
    <citation type="journal article" date="2015" name="Proc. Natl. Acad. Sci. U.S.A.">
        <title>The resurrection genome of Boea hygrometrica: A blueprint for survival of dehydration.</title>
        <authorList>
            <person name="Xiao L."/>
            <person name="Yang G."/>
            <person name="Zhang L."/>
            <person name="Yang X."/>
            <person name="Zhao S."/>
            <person name="Ji Z."/>
            <person name="Zhou Q."/>
            <person name="Hu M."/>
            <person name="Wang Y."/>
            <person name="Chen M."/>
            <person name="Xu Y."/>
            <person name="Jin H."/>
            <person name="Xiao X."/>
            <person name="Hu G."/>
            <person name="Bao F."/>
            <person name="Hu Y."/>
            <person name="Wan P."/>
            <person name="Li L."/>
            <person name="Deng X."/>
            <person name="Kuang T."/>
            <person name="Xiang C."/>
            <person name="Zhu J.K."/>
            <person name="Oliver M.J."/>
            <person name="He Y."/>
        </authorList>
    </citation>
    <scope>NUCLEOTIDE SEQUENCE [LARGE SCALE GENOMIC DNA]</scope>
    <source>
        <strain evidence="5">cv. XS01</strain>
    </source>
</reference>
<dbReference type="InterPro" id="IPR044303">
    <property type="entry name" value="ZAT1/4/9"/>
</dbReference>
<dbReference type="Proteomes" id="UP000250235">
    <property type="component" value="Unassembled WGS sequence"/>
</dbReference>
<keyword evidence="1" id="KW-0479">Metal-binding</keyword>
<dbReference type="PANTHER" id="PTHR46326:SF2">
    <property type="entry name" value="ZINC FINGER PROTEIN ZAT1-RELATED"/>
    <property type="match status" value="1"/>
</dbReference>
<keyword evidence="5" id="KW-1185">Reference proteome</keyword>
<dbReference type="AlphaFoldDB" id="A0A2Z7BEF0"/>
<dbReference type="Pfam" id="PF13912">
    <property type="entry name" value="zf-C2H2_6"/>
    <property type="match status" value="3"/>
</dbReference>
<dbReference type="EMBL" id="KV006342">
    <property type="protein sequence ID" value="KZV32853.1"/>
    <property type="molecule type" value="Genomic_DNA"/>
</dbReference>
<dbReference type="InterPro" id="IPR036236">
    <property type="entry name" value="Znf_C2H2_sf"/>
</dbReference>
<gene>
    <name evidence="4" type="ORF">F511_18742</name>
</gene>
<evidence type="ECO:0000313" key="4">
    <source>
        <dbReference type="EMBL" id="KZV32853.1"/>
    </source>
</evidence>
<keyword evidence="1" id="KW-0863">Zinc-finger</keyword>
<feature type="domain" description="C2H2-type" evidence="3">
    <location>
        <begin position="4"/>
        <end position="26"/>
    </location>
</feature>
<evidence type="ECO:0000256" key="1">
    <source>
        <dbReference type="PROSITE-ProRule" id="PRU00042"/>
    </source>
</evidence>